<dbReference type="EMBL" id="QFQP01000043">
    <property type="protein sequence ID" value="PZR05635.1"/>
    <property type="molecule type" value="Genomic_DNA"/>
</dbReference>
<evidence type="ECO:0000313" key="2">
    <source>
        <dbReference type="Proteomes" id="UP000249061"/>
    </source>
</evidence>
<dbReference type="Proteomes" id="UP000249061">
    <property type="component" value="Unassembled WGS sequence"/>
</dbReference>
<protein>
    <recommendedName>
        <fullName evidence="3">Glycosyltransferase</fullName>
    </recommendedName>
</protein>
<comment type="caution">
    <text evidence="1">The sequence shown here is derived from an EMBL/GenBank/DDBJ whole genome shotgun (WGS) entry which is preliminary data.</text>
</comment>
<evidence type="ECO:0000313" key="1">
    <source>
        <dbReference type="EMBL" id="PZR05635.1"/>
    </source>
</evidence>
<dbReference type="SUPFAM" id="SSF53756">
    <property type="entry name" value="UDP-Glycosyltransferase/glycogen phosphorylase"/>
    <property type="match status" value="1"/>
</dbReference>
<name>A0A2W5T2Q3_9BACT</name>
<sequence length="315" mass="35137">MLRRAGVEVEATPAAEPPEVHRALIARPRVTHCVLEAPWVSRTPMLELLQAFPHVHFLVRSHSQIGFLQVEPSAIQLLRELLVLQENFLNLTVAANSVELKHFFETAYGGHTLYLPNLYDLERVHRRRGREHDHRLLRVGSFGALRLLKNHTTAAAAALMLARKRDCDLEFSVSVENDTMGGGAVLDALRKMFNGLRWARLVEHPWQDWASFRRTVGGMDLCLQVSMTETFNVTTADAVAEGVPSVVSPAIEWAPDYWKADPDRLDDIVRIGGALLSCADAAEDGLAALSCFTEDAVRRWLEYLAGPPGRHVRAA</sequence>
<proteinExistence type="predicted"/>
<organism evidence="1 2">
    <name type="scientific">Archangium gephyra</name>
    <dbReference type="NCBI Taxonomy" id="48"/>
    <lineage>
        <taxon>Bacteria</taxon>
        <taxon>Pseudomonadati</taxon>
        <taxon>Myxococcota</taxon>
        <taxon>Myxococcia</taxon>
        <taxon>Myxococcales</taxon>
        <taxon>Cystobacterineae</taxon>
        <taxon>Archangiaceae</taxon>
        <taxon>Archangium</taxon>
    </lineage>
</organism>
<dbReference type="AlphaFoldDB" id="A0A2W5T2Q3"/>
<reference evidence="1 2" key="1">
    <citation type="submission" date="2017-08" db="EMBL/GenBank/DDBJ databases">
        <title>Infants hospitalized years apart are colonized by the same room-sourced microbial strains.</title>
        <authorList>
            <person name="Brooks B."/>
            <person name="Olm M.R."/>
            <person name="Firek B.A."/>
            <person name="Baker R."/>
            <person name="Thomas B.C."/>
            <person name="Morowitz M.J."/>
            <person name="Banfield J.F."/>
        </authorList>
    </citation>
    <scope>NUCLEOTIDE SEQUENCE [LARGE SCALE GENOMIC DNA]</scope>
    <source>
        <strain evidence="1">S2_003_000_R2_14</strain>
    </source>
</reference>
<evidence type="ECO:0008006" key="3">
    <source>
        <dbReference type="Google" id="ProtNLM"/>
    </source>
</evidence>
<accession>A0A2W5T2Q3</accession>
<dbReference type="Gene3D" id="3.40.50.2000">
    <property type="entry name" value="Glycogen Phosphorylase B"/>
    <property type="match status" value="1"/>
</dbReference>
<gene>
    <name evidence="1" type="ORF">DI536_31800</name>
</gene>